<reference evidence="9" key="1">
    <citation type="submission" date="2015-03" db="EMBL/GenBank/DDBJ databases">
        <authorList>
            <person name="Wibberg D."/>
        </authorList>
    </citation>
    <scope>NUCLEOTIDE SEQUENCE [LARGE SCALE GENOMIC DNA]</scope>
</reference>
<dbReference type="AlphaFoldDB" id="A0A0E4HAJ9"/>
<evidence type="ECO:0000256" key="5">
    <source>
        <dbReference type="ARBA" id="ARBA00023136"/>
    </source>
</evidence>
<evidence type="ECO:0000256" key="6">
    <source>
        <dbReference type="SAM" id="Phobius"/>
    </source>
</evidence>
<dbReference type="HOGENOM" id="CLU_020473_6_2_9"/>
<evidence type="ECO:0000256" key="1">
    <source>
        <dbReference type="ARBA" id="ARBA00004651"/>
    </source>
</evidence>
<feature type="transmembrane region" description="Helical" evidence="6">
    <location>
        <begin position="275"/>
        <end position="300"/>
    </location>
</feature>
<dbReference type="InterPro" id="IPR050640">
    <property type="entry name" value="Bact_2-comp_sensor_kinase"/>
</dbReference>
<evidence type="ECO:0000256" key="3">
    <source>
        <dbReference type="ARBA" id="ARBA00022553"/>
    </source>
</evidence>
<keyword evidence="5 6" id="KW-0472">Membrane</keyword>
<dbReference type="GO" id="GO:0000155">
    <property type="term" value="F:phosphorelay sensor kinase activity"/>
    <property type="evidence" value="ECO:0007669"/>
    <property type="project" value="InterPro"/>
</dbReference>
<protein>
    <submittedName>
        <fullName evidence="8">Putative membrane protein</fullName>
    </submittedName>
</protein>
<dbReference type="EMBL" id="LN831776">
    <property type="protein sequence ID" value="CQR54994.1"/>
    <property type="molecule type" value="Genomic_DNA"/>
</dbReference>
<feature type="domain" description="HAMP" evidence="7">
    <location>
        <begin position="314"/>
        <end position="357"/>
    </location>
</feature>
<gene>
    <name evidence="8" type="ORF">PRIO_2590</name>
</gene>
<dbReference type="PROSITE" id="PS50885">
    <property type="entry name" value="HAMP"/>
    <property type="match status" value="1"/>
</dbReference>
<dbReference type="PANTHER" id="PTHR34220:SF7">
    <property type="entry name" value="SENSOR HISTIDINE KINASE YPDA"/>
    <property type="match status" value="1"/>
</dbReference>
<evidence type="ECO:0000259" key="7">
    <source>
        <dbReference type="PROSITE" id="PS50885"/>
    </source>
</evidence>
<comment type="subcellular location">
    <subcellularLocation>
        <location evidence="1">Cell membrane</location>
        <topology evidence="1">Multi-pass membrane protein</topology>
    </subcellularLocation>
</comment>
<dbReference type="Gene3D" id="6.10.340.10">
    <property type="match status" value="1"/>
</dbReference>
<keyword evidence="6" id="KW-0812">Transmembrane</keyword>
<dbReference type="PATRIC" id="fig|1073571.4.peg.2760"/>
<keyword evidence="3" id="KW-0597">Phosphoprotein</keyword>
<dbReference type="Proteomes" id="UP000033163">
    <property type="component" value="Chromosome I"/>
</dbReference>
<dbReference type="Gene3D" id="3.30.565.10">
    <property type="entry name" value="Histidine kinase-like ATPase, C-terminal domain"/>
    <property type="match status" value="1"/>
</dbReference>
<keyword evidence="4" id="KW-0808">Transferase</keyword>
<dbReference type="CDD" id="cd06225">
    <property type="entry name" value="HAMP"/>
    <property type="match status" value="1"/>
</dbReference>
<evidence type="ECO:0000313" key="9">
    <source>
        <dbReference type="Proteomes" id="UP000033163"/>
    </source>
</evidence>
<evidence type="ECO:0000313" key="8">
    <source>
        <dbReference type="EMBL" id="CQR54994.1"/>
    </source>
</evidence>
<organism evidence="8 9">
    <name type="scientific">Paenibacillus riograndensis SBR5</name>
    <dbReference type="NCBI Taxonomy" id="1073571"/>
    <lineage>
        <taxon>Bacteria</taxon>
        <taxon>Bacillati</taxon>
        <taxon>Bacillota</taxon>
        <taxon>Bacilli</taxon>
        <taxon>Bacillales</taxon>
        <taxon>Paenibacillaceae</taxon>
        <taxon>Paenibacillus</taxon>
        <taxon>Paenibacillus sonchi group</taxon>
    </lineage>
</organism>
<dbReference type="InterPro" id="IPR003660">
    <property type="entry name" value="HAMP_dom"/>
</dbReference>
<dbReference type="PANTHER" id="PTHR34220">
    <property type="entry name" value="SENSOR HISTIDINE KINASE YPDA"/>
    <property type="match status" value="1"/>
</dbReference>
<dbReference type="InterPro" id="IPR010559">
    <property type="entry name" value="Sig_transdc_His_kin_internal"/>
</dbReference>
<name>A0A0E4HAJ9_9BACL</name>
<keyword evidence="6" id="KW-1133">Transmembrane helix</keyword>
<evidence type="ECO:0000256" key="2">
    <source>
        <dbReference type="ARBA" id="ARBA00022475"/>
    </source>
</evidence>
<dbReference type="RefSeq" id="WP_020433782.1">
    <property type="nucleotide sequence ID" value="NZ_AGBD01001765.1"/>
</dbReference>
<dbReference type="GO" id="GO:0005886">
    <property type="term" value="C:plasma membrane"/>
    <property type="evidence" value="ECO:0007669"/>
    <property type="project" value="UniProtKB-SubCell"/>
</dbReference>
<keyword evidence="2" id="KW-1003">Cell membrane</keyword>
<accession>A0A0E4HAJ9</accession>
<feature type="transmembrane region" description="Helical" evidence="6">
    <location>
        <begin position="20"/>
        <end position="40"/>
    </location>
</feature>
<dbReference type="InterPro" id="IPR036890">
    <property type="entry name" value="HATPase_C_sf"/>
</dbReference>
<dbReference type="KEGG" id="pri:PRIO_2590"/>
<dbReference type="Pfam" id="PF06580">
    <property type="entry name" value="His_kinase"/>
    <property type="match status" value="1"/>
</dbReference>
<dbReference type="SUPFAM" id="SSF55874">
    <property type="entry name" value="ATPase domain of HSP90 chaperone/DNA topoisomerase II/histidine kinase"/>
    <property type="match status" value="1"/>
</dbReference>
<evidence type="ECO:0000256" key="4">
    <source>
        <dbReference type="ARBA" id="ARBA00022679"/>
    </source>
</evidence>
<proteinExistence type="predicted"/>
<sequence>MIKAKPNNSNLVFRMIYKRFLLIIAAILTISIVLGVMLFFRSQGYYADVIYNKQVERLGFVNRSIENEIEIVKRVQYNVMMNDSIESIRYFYESSTFFERYEMMEAMRGQMEALKNSSRLVADAKIYFKSVNKVIGSDEINDLDPAVWKDIGRDLFTDSSPVQNYHDRLIIKEALTESPGSGLPDCVIIVDLDKMAIEEQLKYAQLTDQDIIALADRHHHIIVSSTVDGYSLLKDTPELQKQIKLNGQKYEVIQSESSFLETRLFWLYVDNTNQVAVGISLTILLIFIVIIGLIILSGFLDSYRRVYNPLKILLEDAFQQVRAGNFKYRITKYEKSHLAPLYSSFNEMVSRIDTLIEKDLKQQLLISHAQLKHLQAQINPHFMYNSYYLLYRMIKMRDYENSVLLCEHLGKFYEYITRDGEDEKMLREEVEHARVYAAIQSYRFGHRVRVEFGDLPENWAYELIPRLIIQPLLENAFHYGFEKVSSSGGNILRISFHQVDKGLIICVENSGDDDEHTIQEISNLILRGNRDGEVTALSNIHKRLQIFFGPESGLAIVKSDLGGFRVEIHIPGQRTVETE</sequence>